<feature type="domain" description="BED-type" evidence="8">
    <location>
        <begin position="12"/>
        <end position="71"/>
    </location>
</feature>
<keyword evidence="4" id="KW-0862">Zinc</keyword>
<dbReference type="Proteomes" id="UP000809789">
    <property type="component" value="Unassembled WGS sequence"/>
</dbReference>
<dbReference type="SMART" id="SM00355">
    <property type="entry name" value="ZnF_C2H2"/>
    <property type="match status" value="2"/>
</dbReference>
<comment type="subcellular location">
    <subcellularLocation>
        <location evidence="1">Nucleus</location>
    </subcellularLocation>
</comment>
<feature type="region of interest" description="Disordered" evidence="7">
    <location>
        <begin position="256"/>
        <end position="477"/>
    </location>
</feature>
<comment type="caution">
    <text evidence="9">The sequence shown here is derived from an EMBL/GenBank/DDBJ whole genome shotgun (WGS) entry which is preliminary data.</text>
</comment>
<keyword evidence="5" id="KW-0539">Nucleus</keyword>
<organism evidence="9 10">
    <name type="scientific">Elsinoe batatas</name>
    <dbReference type="NCBI Taxonomy" id="2601811"/>
    <lineage>
        <taxon>Eukaryota</taxon>
        <taxon>Fungi</taxon>
        <taxon>Dikarya</taxon>
        <taxon>Ascomycota</taxon>
        <taxon>Pezizomycotina</taxon>
        <taxon>Dothideomycetes</taxon>
        <taxon>Dothideomycetidae</taxon>
        <taxon>Myriangiales</taxon>
        <taxon>Elsinoaceae</taxon>
        <taxon>Elsinoe</taxon>
    </lineage>
</organism>
<dbReference type="EMBL" id="JAESVG020000010">
    <property type="protein sequence ID" value="KAG8623201.1"/>
    <property type="molecule type" value="Genomic_DNA"/>
</dbReference>
<dbReference type="InterPro" id="IPR013087">
    <property type="entry name" value="Znf_C2H2_type"/>
</dbReference>
<evidence type="ECO:0000256" key="3">
    <source>
        <dbReference type="ARBA" id="ARBA00022771"/>
    </source>
</evidence>
<dbReference type="PROSITE" id="PS50808">
    <property type="entry name" value="ZF_BED"/>
    <property type="match status" value="1"/>
</dbReference>
<dbReference type="Gene3D" id="3.30.160.60">
    <property type="entry name" value="Classic Zinc Finger"/>
    <property type="match status" value="1"/>
</dbReference>
<dbReference type="PROSITE" id="PS00028">
    <property type="entry name" value="ZINC_FINGER_C2H2_1"/>
    <property type="match status" value="1"/>
</dbReference>
<evidence type="ECO:0000256" key="4">
    <source>
        <dbReference type="ARBA" id="ARBA00022833"/>
    </source>
</evidence>
<protein>
    <recommendedName>
        <fullName evidence="8">BED-type domain-containing protein</fullName>
    </recommendedName>
</protein>
<evidence type="ECO:0000256" key="6">
    <source>
        <dbReference type="PROSITE-ProRule" id="PRU00027"/>
    </source>
</evidence>
<keyword evidence="3 6" id="KW-0863">Zinc-finger</keyword>
<dbReference type="PANTHER" id="PTHR23215">
    <property type="entry name" value="ZINC FINGER PROTEIN 207"/>
    <property type="match status" value="1"/>
</dbReference>
<dbReference type="GO" id="GO:0008270">
    <property type="term" value="F:zinc ion binding"/>
    <property type="evidence" value="ECO:0007669"/>
    <property type="project" value="UniProtKB-KW"/>
</dbReference>
<dbReference type="CDD" id="cd20908">
    <property type="entry name" value="SUF4-like"/>
    <property type="match status" value="1"/>
</dbReference>
<dbReference type="PANTHER" id="PTHR23215:SF0">
    <property type="entry name" value="BUB3-INTERACTING AND GLEBS MOTIF-CONTAINING PROTEIN ZNF207"/>
    <property type="match status" value="1"/>
</dbReference>
<name>A0A8K0KSQ1_9PEZI</name>
<evidence type="ECO:0000256" key="2">
    <source>
        <dbReference type="ARBA" id="ARBA00022723"/>
    </source>
</evidence>
<dbReference type="GO" id="GO:0003677">
    <property type="term" value="F:DNA binding"/>
    <property type="evidence" value="ECO:0007669"/>
    <property type="project" value="InterPro"/>
</dbReference>
<dbReference type="GO" id="GO:0005634">
    <property type="term" value="C:nucleus"/>
    <property type="evidence" value="ECO:0007669"/>
    <property type="project" value="UniProtKB-SubCell"/>
</dbReference>
<evidence type="ECO:0000313" key="9">
    <source>
        <dbReference type="EMBL" id="KAG8623201.1"/>
    </source>
</evidence>
<reference evidence="9" key="1">
    <citation type="submission" date="2021-07" db="EMBL/GenBank/DDBJ databases">
        <title>Elsinoe batatas strain:CRI-CJ2 Genome sequencing and assembly.</title>
        <authorList>
            <person name="Huang L."/>
        </authorList>
    </citation>
    <scope>NUCLEOTIDE SEQUENCE</scope>
    <source>
        <strain evidence="9">CRI-CJ2</strain>
    </source>
</reference>
<feature type="compositionally biased region" description="Low complexity" evidence="7">
    <location>
        <begin position="150"/>
        <end position="174"/>
    </location>
</feature>
<evidence type="ECO:0000256" key="7">
    <source>
        <dbReference type="SAM" id="MobiDB-lite"/>
    </source>
</evidence>
<evidence type="ECO:0000256" key="1">
    <source>
        <dbReference type="ARBA" id="ARBA00004123"/>
    </source>
</evidence>
<feature type="compositionally biased region" description="Basic and acidic residues" evidence="7">
    <location>
        <begin position="294"/>
        <end position="309"/>
    </location>
</feature>
<proteinExistence type="predicted"/>
<feature type="compositionally biased region" description="Basic and acidic residues" evidence="7">
    <location>
        <begin position="449"/>
        <end position="461"/>
    </location>
</feature>
<dbReference type="OrthoDB" id="1306014at2759"/>
<keyword evidence="2" id="KW-0479">Metal-binding</keyword>
<feature type="region of interest" description="Disordered" evidence="7">
    <location>
        <begin position="150"/>
        <end position="179"/>
    </location>
</feature>
<accession>A0A8K0KSQ1</accession>
<gene>
    <name evidence="9" type="ORF">KVT40_008177</name>
</gene>
<feature type="region of interest" description="Disordered" evidence="7">
    <location>
        <begin position="109"/>
        <end position="135"/>
    </location>
</feature>
<feature type="compositionally biased region" description="Basic and acidic residues" evidence="7">
    <location>
        <begin position="399"/>
        <end position="413"/>
    </location>
</feature>
<evidence type="ECO:0000256" key="5">
    <source>
        <dbReference type="ARBA" id="ARBA00023242"/>
    </source>
</evidence>
<evidence type="ECO:0000313" key="10">
    <source>
        <dbReference type="Proteomes" id="UP000809789"/>
    </source>
</evidence>
<dbReference type="InterPro" id="IPR003656">
    <property type="entry name" value="Znf_BED"/>
</dbReference>
<keyword evidence="10" id="KW-1185">Reference proteome</keyword>
<dbReference type="FunFam" id="3.30.160.60:FF:000354">
    <property type="entry name" value="C2H2 finger domain-containing protein"/>
    <property type="match status" value="1"/>
</dbReference>
<evidence type="ECO:0000259" key="8">
    <source>
        <dbReference type="PROSITE" id="PS50808"/>
    </source>
</evidence>
<feature type="compositionally biased region" description="Basic and acidic residues" evidence="7">
    <location>
        <begin position="355"/>
        <end position="367"/>
    </location>
</feature>
<dbReference type="AlphaFoldDB" id="A0A8K0KSQ1"/>
<sequence>MTKKRKAQSLEDVLARPWCYYCERDFDDNRILIDHQKAKHLKCSQCTRRLNTAGGLAVHMEQVHKTTLNRIDNTVDGRENPNIEIFGTEGIPDDVKQAYIERKTHDYYANGGKVSHTPLEGQQPSKKAKKTETPEEIKQRLAEFRAKKAMNAAAKNGATDGSGTPTSQSQTSTPHNVNTEGPVQPPVANFGPNMMGGGGYHGMPFAGTPPALPGPYAPNLPPHMPFMNGVPTPHPLPPFTGDHHYFPNPAMSPPMSGMPHYPGPGPQPHIQPNGAMFTPHWPADHPSNNNGRAWEAHRQPAKASRDGKDSAAPSTKHSVPRSAPPASGPSQNSLPPVPGLPARPSFDAPPISRSQMHELHQGHKVQENKGGPEPSSRTSMTDDHHTQHQMTHANGNGIKQERKDSPETKKEAFPEVTHSVAPAVRASEGNAKTNDSKSAKIKKRLNLVVKDHEVSPEEKMSRMARYSFKPRKPDGYRGLLEGGVALPHRGGVMSGGKFQ</sequence>